<dbReference type="Proteomes" id="UP000319502">
    <property type="component" value="Unassembled WGS sequence"/>
</dbReference>
<evidence type="ECO:0000256" key="1">
    <source>
        <dbReference type="SAM" id="Phobius"/>
    </source>
</evidence>
<sequence length="188" mass="20593">MRKLLKRVLPDHASVHNNRWLRPLGSTLLHPSLWHLNRHSAAGAVAVGLFCGLIPGPFQMIGAALGCVVFRVNLPLALVTTLYTNPFTIVPLYLLAFTLGDWLLGGGSHFVAPPEITTMAITQWMSAMSAWVLGLGRPLLLGLLVLANGLSVTGYLVVRGAWRLHLMHAWHTRQKKRRARNDKGATGT</sequence>
<dbReference type="AlphaFoldDB" id="A0A557QKK4"/>
<feature type="domain" description="DUF2062" evidence="2">
    <location>
        <begin position="21"/>
        <end position="170"/>
    </location>
</feature>
<dbReference type="PANTHER" id="PTHR40547">
    <property type="entry name" value="SLL0298 PROTEIN"/>
    <property type="match status" value="1"/>
</dbReference>
<evidence type="ECO:0000313" key="3">
    <source>
        <dbReference type="EMBL" id="TVO53436.1"/>
    </source>
</evidence>
<comment type="caution">
    <text evidence="3">The sequence shown here is derived from an EMBL/GenBank/DDBJ whole genome shotgun (WGS) entry which is preliminary data.</text>
</comment>
<protein>
    <submittedName>
        <fullName evidence="3">DUF2062 domain-containing protein</fullName>
    </submittedName>
</protein>
<proteinExistence type="predicted"/>
<dbReference type="RefSeq" id="WP_144310665.1">
    <property type="nucleotide sequence ID" value="NZ_VMNK01000015.1"/>
</dbReference>
<organism evidence="3 4">
    <name type="scientific">Denitromonas halophila</name>
    <dbReference type="NCBI Taxonomy" id="1629404"/>
    <lineage>
        <taxon>Bacteria</taxon>
        <taxon>Pseudomonadati</taxon>
        <taxon>Pseudomonadota</taxon>
        <taxon>Betaproteobacteria</taxon>
        <taxon>Rhodocyclales</taxon>
        <taxon>Zoogloeaceae</taxon>
        <taxon>Denitromonas</taxon>
    </lineage>
</organism>
<keyword evidence="1" id="KW-1133">Transmembrane helix</keyword>
<keyword evidence="4" id="KW-1185">Reference proteome</keyword>
<keyword evidence="1" id="KW-0812">Transmembrane</keyword>
<dbReference type="PANTHER" id="PTHR40547:SF1">
    <property type="entry name" value="SLL0298 PROTEIN"/>
    <property type="match status" value="1"/>
</dbReference>
<evidence type="ECO:0000259" key="2">
    <source>
        <dbReference type="Pfam" id="PF09835"/>
    </source>
</evidence>
<dbReference type="InterPro" id="IPR018639">
    <property type="entry name" value="DUF2062"/>
</dbReference>
<feature type="transmembrane region" description="Helical" evidence="1">
    <location>
        <begin position="41"/>
        <end position="71"/>
    </location>
</feature>
<evidence type="ECO:0000313" key="4">
    <source>
        <dbReference type="Proteomes" id="UP000319502"/>
    </source>
</evidence>
<dbReference type="Pfam" id="PF09835">
    <property type="entry name" value="DUF2062"/>
    <property type="match status" value="1"/>
</dbReference>
<keyword evidence="1" id="KW-0472">Membrane</keyword>
<dbReference type="OrthoDB" id="5296274at2"/>
<accession>A0A557QKK4</accession>
<feature type="transmembrane region" description="Helical" evidence="1">
    <location>
        <begin position="83"/>
        <end position="104"/>
    </location>
</feature>
<reference evidence="3 4" key="1">
    <citation type="submission" date="2019-07" db="EMBL/GenBank/DDBJ databases">
        <title>The pathways for chlorine oxyanion respiration interact through the shared metabolite chlorate.</title>
        <authorList>
            <person name="Barnum T.P."/>
            <person name="Cheng Y."/>
            <person name="Hill K.A."/>
            <person name="Lucas L.N."/>
            <person name="Carlson H.K."/>
            <person name="Coates J.D."/>
        </authorList>
    </citation>
    <scope>NUCLEOTIDE SEQUENCE [LARGE SCALE GENOMIC DNA]</scope>
    <source>
        <strain evidence="3 4">SFB-3</strain>
    </source>
</reference>
<gene>
    <name evidence="3" type="ORF">FHP91_16840</name>
</gene>
<feature type="transmembrane region" description="Helical" evidence="1">
    <location>
        <begin position="139"/>
        <end position="158"/>
    </location>
</feature>
<name>A0A557QKK4_9RHOO</name>
<dbReference type="EMBL" id="VMNK01000015">
    <property type="protein sequence ID" value="TVO53436.1"/>
    <property type="molecule type" value="Genomic_DNA"/>
</dbReference>